<reference evidence="3" key="1">
    <citation type="submission" date="2016-11" db="EMBL/GenBank/DDBJ databases">
        <authorList>
            <person name="Varghese N."/>
            <person name="Submissions S."/>
        </authorList>
    </citation>
    <scope>NUCLEOTIDE SEQUENCE [LARGE SCALE GENOMIC DNA]</scope>
    <source>
        <strain evidence="3">DSM 29440</strain>
    </source>
</reference>
<accession>A0A1N6IFT5</accession>
<gene>
    <name evidence="2" type="ORF">SAMN05444002_3830</name>
</gene>
<evidence type="ECO:0000313" key="3">
    <source>
        <dbReference type="Proteomes" id="UP000184932"/>
    </source>
</evidence>
<name>A0A1N6IFT5_9RHOB</name>
<evidence type="ECO:0000256" key="1">
    <source>
        <dbReference type="SAM" id="Phobius"/>
    </source>
</evidence>
<dbReference type="AlphaFoldDB" id="A0A1N6IFT5"/>
<keyword evidence="1" id="KW-0812">Transmembrane</keyword>
<feature type="transmembrane region" description="Helical" evidence="1">
    <location>
        <begin position="15"/>
        <end position="36"/>
    </location>
</feature>
<dbReference type="RefSeq" id="WP_281249228.1">
    <property type="nucleotide sequence ID" value="NZ_FSRL01000002.1"/>
</dbReference>
<keyword evidence="1" id="KW-1133">Transmembrane helix</keyword>
<keyword evidence="1" id="KW-0472">Membrane</keyword>
<keyword evidence="3" id="KW-1185">Reference proteome</keyword>
<evidence type="ECO:0000313" key="2">
    <source>
        <dbReference type="EMBL" id="SIO30887.1"/>
    </source>
</evidence>
<dbReference type="STRING" id="1217970.SAMN05444002_3830"/>
<proteinExistence type="predicted"/>
<dbReference type="EMBL" id="FSRL01000002">
    <property type="protein sequence ID" value="SIO30887.1"/>
    <property type="molecule type" value="Genomic_DNA"/>
</dbReference>
<dbReference type="Proteomes" id="UP000184932">
    <property type="component" value="Unassembled WGS sequence"/>
</dbReference>
<organism evidence="2 3">
    <name type="scientific">Vannielia litorea</name>
    <dbReference type="NCBI Taxonomy" id="1217970"/>
    <lineage>
        <taxon>Bacteria</taxon>
        <taxon>Pseudomonadati</taxon>
        <taxon>Pseudomonadota</taxon>
        <taxon>Alphaproteobacteria</taxon>
        <taxon>Rhodobacterales</taxon>
        <taxon>Paracoccaceae</taxon>
        <taxon>Vannielia</taxon>
    </lineage>
</organism>
<protein>
    <submittedName>
        <fullName evidence="2">Uncharacterized protein</fullName>
    </submittedName>
</protein>
<sequence length="40" mass="4423">MDTNDEDHEVYEFGWWPEIVGAVGVVVLVCALITFARGAI</sequence>